<dbReference type="PANTHER" id="PTHR42845:SF1">
    <property type="entry name" value="HYDROGENASE SMALL SUBUNIT"/>
    <property type="match status" value="1"/>
</dbReference>
<evidence type="ECO:0000256" key="1">
    <source>
        <dbReference type="ARBA" id="ARBA00023002"/>
    </source>
</evidence>
<sequence length="103" mass="10936">MVSFGDCAVTGNVPAIRNQLGLGSHESVLQRAYLDGSLTNPGVPREPGIVPSLLPHVLPVHETIHVDYYLPGCPPPADRIKAFLAQVLAGGEPRLEGTQLKFG</sequence>
<dbReference type="InterPro" id="IPR051349">
    <property type="entry name" value="Hydrogenase_assoc-protein"/>
</dbReference>
<dbReference type="GO" id="GO:0051536">
    <property type="term" value="F:iron-sulfur cluster binding"/>
    <property type="evidence" value="ECO:0007669"/>
    <property type="project" value="InterPro"/>
</dbReference>
<name>A0A645I0R7_9ZZZZ</name>
<dbReference type="EMBL" id="VSSQ01103572">
    <property type="protein sequence ID" value="MPN44446.1"/>
    <property type="molecule type" value="Genomic_DNA"/>
</dbReference>
<feature type="domain" description="NADH:ubiquinone oxidoreductase-like 20kDa subunit" evidence="2">
    <location>
        <begin position="2"/>
        <end position="86"/>
    </location>
</feature>
<evidence type="ECO:0000259" key="2">
    <source>
        <dbReference type="Pfam" id="PF01058"/>
    </source>
</evidence>
<dbReference type="AlphaFoldDB" id="A0A645I0R7"/>
<keyword evidence="3" id="KW-0371">Homeobox</keyword>
<gene>
    <name evidence="3" type="primary">hoxY_3</name>
    <name evidence="3" type="ORF">SDC9_192011</name>
</gene>
<organism evidence="3">
    <name type="scientific">bioreactor metagenome</name>
    <dbReference type="NCBI Taxonomy" id="1076179"/>
    <lineage>
        <taxon>unclassified sequences</taxon>
        <taxon>metagenomes</taxon>
        <taxon>ecological metagenomes</taxon>
    </lineage>
</organism>
<dbReference type="GO" id="GO:0047985">
    <property type="term" value="F:hydrogen dehydrogenase activity"/>
    <property type="evidence" value="ECO:0007669"/>
    <property type="project" value="UniProtKB-EC"/>
</dbReference>
<dbReference type="Pfam" id="PF01058">
    <property type="entry name" value="Oxidored_q6"/>
    <property type="match status" value="1"/>
</dbReference>
<dbReference type="Gene3D" id="3.40.50.700">
    <property type="entry name" value="NADH:ubiquinone oxidoreductase-like, 20kDa subunit"/>
    <property type="match status" value="1"/>
</dbReference>
<reference evidence="3" key="1">
    <citation type="submission" date="2019-08" db="EMBL/GenBank/DDBJ databases">
        <authorList>
            <person name="Kucharzyk K."/>
            <person name="Murdoch R.W."/>
            <person name="Higgins S."/>
            <person name="Loffler F."/>
        </authorList>
    </citation>
    <scope>NUCLEOTIDE SEQUENCE</scope>
</reference>
<dbReference type="InterPro" id="IPR006137">
    <property type="entry name" value="NADH_UbQ_OxRdtase-like_20kDa"/>
</dbReference>
<dbReference type="GO" id="GO:0003677">
    <property type="term" value="F:DNA binding"/>
    <property type="evidence" value="ECO:0007669"/>
    <property type="project" value="UniProtKB-KW"/>
</dbReference>
<dbReference type="InterPro" id="IPR037024">
    <property type="entry name" value="NiFe_Hase_small_N_sf"/>
</dbReference>
<proteinExistence type="predicted"/>
<dbReference type="SUPFAM" id="SSF56770">
    <property type="entry name" value="HydA/Nqo6-like"/>
    <property type="match status" value="1"/>
</dbReference>
<evidence type="ECO:0000313" key="3">
    <source>
        <dbReference type="EMBL" id="MPN44446.1"/>
    </source>
</evidence>
<protein>
    <submittedName>
        <fullName evidence="3">NAD-reducing hydrogenase HoxS subunit delta</fullName>
        <ecNumber evidence="3">1.12.1.2</ecNumber>
    </submittedName>
</protein>
<keyword evidence="1 3" id="KW-0560">Oxidoreductase</keyword>
<dbReference type="EC" id="1.12.1.2" evidence="3"/>
<comment type="caution">
    <text evidence="3">The sequence shown here is derived from an EMBL/GenBank/DDBJ whole genome shotgun (WGS) entry which is preliminary data.</text>
</comment>
<accession>A0A645I0R7</accession>
<dbReference type="PANTHER" id="PTHR42845">
    <property type="entry name" value="COENZYME F420-REDUCING HYDROGENASE, GAMMA SUBUNIT"/>
    <property type="match status" value="1"/>
</dbReference>